<keyword evidence="2" id="KW-0378">Hydrolase</keyword>
<keyword evidence="1" id="KW-0812">Transmembrane</keyword>
<gene>
    <name evidence="2" type="ORF">I6I10_01630</name>
</gene>
<feature type="transmembrane region" description="Helical" evidence="1">
    <location>
        <begin position="31"/>
        <end position="50"/>
    </location>
</feature>
<evidence type="ECO:0000256" key="1">
    <source>
        <dbReference type="SAM" id="Phobius"/>
    </source>
</evidence>
<dbReference type="Pfam" id="PF13367">
    <property type="entry name" value="PrsW-protease"/>
    <property type="match status" value="1"/>
</dbReference>
<dbReference type="PANTHER" id="PTHR36844:SF1">
    <property type="entry name" value="PROTEASE PRSW"/>
    <property type="match status" value="1"/>
</dbReference>
<protein>
    <submittedName>
        <fullName evidence="2">PrsW family intramembrane metalloprotease</fullName>
    </submittedName>
</protein>
<organism evidence="2 3">
    <name type="scientific">Corynebacterium glucuronolyticum</name>
    <dbReference type="NCBI Taxonomy" id="39791"/>
    <lineage>
        <taxon>Bacteria</taxon>
        <taxon>Bacillati</taxon>
        <taxon>Actinomycetota</taxon>
        <taxon>Actinomycetes</taxon>
        <taxon>Mycobacteriales</taxon>
        <taxon>Corynebacteriaceae</taxon>
        <taxon>Corynebacterium</taxon>
    </lineage>
</organism>
<dbReference type="InterPro" id="IPR026898">
    <property type="entry name" value="PrsW"/>
</dbReference>
<evidence type="ECO:0000313" key="2">
    <source>
        <dbReference type="EMBL" id="QQB46672.1"/>
    </source>
</evidence>
<reference evidence="2 3" key="1">
    <citation type="submission" date="2020-12" db="EMBL/GenBank/DDBJ databases">
        <title>FDA dAtabase for Regulatory Grade micrObial Sequences (FDA-ARGOS): Supporting development and validation of Infectious Disease Dx tests.</title>
        <authorList>
            <person name="Sproer C."/>
            <person name="Gronow S."/>
            <person name="Severitt S."/>
            <person name="Schroder I."/>
            <person name="Tallon L."/>
            <person name="Sadzewicz L."/>
            <person name="Zhao X."/>
            <person name="Boylan J."/>
            <person name="Ott S."/>
            <person name="Bowen H."/>
            <person name="Vavikolanu K."/>
            <person name="Mehta A."/>
            <person name="Aluvathingal J."/>
            <person name="Nadendla S."/>
            <person name="Lowell S."/>
            <person name="Myers T."/>
            <person name="Yan Y."/>
            <person name="Sichtig H."/>
        </authorList>
    </citation>
    <scope>NUCLEOTIDE SEQUENCE [LARGE SCALE GENOMIC DNA]</scope>
    <source>
        <strain evidence="2 3">FDAARGOS_1053</strain>
    </source>
</reference>
<dbReference type="RefSeq" id="WP_005391049.1">
    <property type="nucleotide sequence ID" value="NZ_CP066007.1"/>
</dbReference>
<dbReference type="AlphaFoldDB" id="A0A7T4EFY9"/>
<feature type="transmembrane region" description="Helical" evidence="1">
    <location>
        <begin position="62"/>
        <end position="86"/>
    </location>
</feature>
<proteinExistence type="predicted"/>
<feature type="transmembrane region" description="Helical" evidence="1">
    <location>
        <begin position="98"/>
        <end position="122"/>
    </location>
</feature>
<keyword evidence="1" id="KW-1133">Transmembrane helix</keyword>
<dbReference type="EMBL" id="CP066007">
    <property type="protein sequence ID" value="QQB46672.1"/>
    <property type="molecule type" value="Genomic_DNA"/>
</dbReference>
<feature type="transmembrane region" description="Helical" evidence="1">
    <location>
        <begin position="7"/>
        <end position="25"/>
    </location>
</feature>
<keyword evidence="2" id="KW-0482">Metalloprotease</keyword>
<feature type="transmembrane region" description="Helical" evidence="1">
    <location>
        <begin position="227"/>
        <end position="252"/>
    </location>
</feature>
<sequence length="271" mass="28993">MKLLFRIGLVLSVGGILINLANLIVAPGAGLISLVFCCGWMALFTWLIATSRLWPVGLEKKWVAAALAWGGGTSLLLVMAGSGGYMEATRLAGSELTMASFAGALPEEVAKGLGAFFIIYLCPRVTRPYHALAIGLLVGLGFESVENFGYGTVGALYHPSSDMLGMLEMWGMRTVAGPGLHMVFTGILAYGLGLWLFSSHTWRVAVASWGLSTLFHFWWNLQPSSEPVQIASIIACAVVMYAVFIAVVVHAVRAARADTSLFDTPTLLLHV</sequence>
<evidence type="ECO:0000313" key="3">
    <source>
        <dbReference type="Proteomes" id="UP000596145"/>
    </source>
</evidence>
<feature type="transmembrane region" description="Helical" evidence="1">
    <location>
        <begin position="134"/>
        <end position="158"/>
    </location>
</feature>
<feature type="transmembrane region" description="Helical" evidence="1">
    <location>
        <begin position="204"/>
        <end position="221"/>
    </location>
</feature>
<feature type="transmembrane region" description="Helical" evidence="1">
    <location>
        <begin position="178"/>
        <end position="197"/>
    </location>
</feature>
<dbReference type="GO" id="GO:0008237">
    <property type="term" value="F:metallopeptidase activity"/>
    <property type="evidence" value="ECO:0007669"/>
    <property type="project" value="UniProtKB-KW"/>
</dbReference>
<dbReference type="GeneID" id="92758990"/>
<name>A0A7T4EFY9_9CORY</name>
<keyword evidence="1" id="KW-0472">Membrane</keyword>
<keyword evidence="2" id="KW-0645">Protease</keyword>
<dbReference type="GO" id="GO:0006508">
    <property type="term" value="P:proteolysis"/>
    <property type="evidence" value="ECO:0007669"/>
    <property type="project" value="UniProtKB-KW"/>
</dbReference>
<accession>A0A7T4EFY9</accession>
<dbReference type="PANTHER" id="PTHR36844">
    <property type="entry name" value="PROTEASE PRSW"/>
    <property type="match status" value="1"/>
</dbReference>
<dbReference type="OrthoDB" id="9785431at2"/>
<dbReference type="Proteomes" id="UP000596145">
    <property type="component" value="Chromosome"/>
</dbReference>